<reference evidence="13 14" key="1">
    <citation type="journal article" date="2008" name="BMC Genomics">
        <title>The linear chromosome of the plant-pathogenic mycoplasma 'Candidatus Phytoplasma mali'.</title>
        <authorList>
            <person name="Kube M."/>
            <person name="Schneider B."/>
            <person name="Kuhl H."/>
            <person name="Dandekar T."/>
            <person name="Heitmann K."/>
            <person name="Migdoll A.M."/>
            <person name="Reinhardt R."/>
            <person name="Seemueller E."/>
        </authorList>
    </citation>
    <scope>NUCLEOTIDE SEQUENCE [LARGE SCALE GENOMIC DNA]</scope>
    <source>
        <strain evidence="13 14">AT</strain>
    </source>
</reference>
<dbReference type="PRINTS" id="PR00449">
    <property type="entry name" value="RASTRNSFRMNG"/>
</dbReference>
<keyword evidence="14" id="KW-1185">Reference proteome</keyword>
<dbReference type="GO" id="GO:0002098">
    <property type="term" value="P:tRNA wobble uridine modification"/>
    <property type="evidence" value="ECO:0007669"/>
    <property type="project" value="TreeGrafter"/>
</dbReference>
<keyword evidence="3 10" id="KW-0819">tRNA processing</keyword>
<dbReference type="Gene3D" id="3.40.50.300">
    <property type="entry name" value="P-loop containing nucleotide triphosphate hydrolases"/>
    <property type="match status" value="1"/>
</dbReference>
<keyword evidence="9 10" id="KW-0342">GTP-binding</keyword>
<dbReference type="InterPro" id="IPR006073">
    <property type="entry name" value="GTP-bd"/>
</dbReference>
<evidence type="ECO:0000256" key="7">
    <source>
        <dbReference type="ARBA" id="ARBA00022842"/>
    </source>
</evidence>
<comment type="similarity">
    <text evidence="1 10 11">Belongs to the TRAFAC class TrmE-Era-EngA-EngB-Septin-like GTPase superfamily. TrmE GTPase family.</text>
</comment>
<evidence type="ECO:0000313" key="14">
    <source>
        <dbReference type="Proteomes" id="UP000002020"/>
    </source>
</evidence>
<dbReference type="Pfam" id="PF01926">
    <property type="entry name" value="MMR_HSR1"/>
    <property type="match status" value="1"/>
</dbReference>
<dbReference type="InterPro" id="IPR018948">
    <property type="entry name" value="GTP-bd_TrmE_N"/>
</dbReference>
<dbReference type="SUPFAM" id="SSF52540">
    <property type="entry name" value="P-loop containing nucleoside triphosphate hydrolases"/>
    <property type="match status" value="1"/>
</dbReference>
<comment type="cofactor">
    <cofactor evidence="10">
        <name>K(+)</name>
        <dbReference type="ChEBI" id="CHEBI:29103"/>
    </cofactor>
    <text evidence="10">Binds 1 potassium ion per subunit.</text>
</comment>
<dbReference type="FunFam" id="3.40.50.300:FF:001376">
    <property type="entry name" value="tRNA modification GTPase MnmE"/>
    <property type="match status" value="1"/>
</dbReference>
<dbReference type="NCBIfam" id="TIGR00231">
    <property type="entry name" value="small_GTP"/>
    <property type="match status" value="1"/>
</dbReference>
<feature type="binding site" evidence="10">
    <location>
        <begin position="229"/>
        <end position="234"/>
    </location>
    <ligand>
        <name>GTP</name>
        <dbReference type="ChEBI" id="CHEBI:37565"/>
    </ligand>
</feature>
<dbReference type="HOGENOM" id="CLU_019624_4_1_14"/>
<evidence type="ECO:0000256" key="6">
    <source>
        <dbReference type="ARBA" id="ARBA00022801"/>
    </source>
</evidence>
<dbReference type="KEGG" id="pml:ATP_00164"/>
<dbReference type="Pfam" id="PF10396">
    <property type="entry name" value="TrmE_N"/>
    <property type="match status" value="1"/>
</dbReference>
<feature type="binding site" evidence="10">
    <location>
        <position position="452"/>
    </location>
    <ligand>
        <name>(6S)-5-formyl-5,6,7,8-tetrahydrofolate</name>
        <dbReference type="ChEBI" id="CHEBI:57457"/>
    </ligand>
</feature>
<dbReference type="Proteomes" id="UP000002020">
    <property type="component" value="Chromosome"/>
</dbReference>
<dbReference type="NCBIfam" id="TIGR00450">
    <property type="entry name" value="mnmE_trmE_thdF"/>
    <property type="match status" value="1"/>
</dbReference>
<feature type="binding site" evidence="10">
    <location>
        <position position="254"/>
    </location>
    <ligand>
        <name>Mg(2+)</name>
        <dbReference type="ChEBI" id="CHEBI:18420"/>
    </ligand>
</feature>
<comment type="subunit">
    <text evidence="10">Homodimer. Heterotetramer of two MnmE and two MnmG subunits.</text>
</comment>
<feature type="binding site" evidence="10">
    <location>
        <position position="248"/>
    </location>
    <ligand>
        <name>K(+)</name>
        <dbReference type="ChEBI" id="CHEBI:29103"/>
    </ligand>
</feature>
<keyword evidence="4 10" id="KW-0479">Metal-binding</keyword>
<dbReference type="InterPro" id="IPR004520">
    <property type="entry name" value="GTPase_MnmE"/>
</dbReference>
<dbReference type="EMBL" id="CU469464">
    <property type="protein sequence ID" value="CAP18351.1"/>
    <property type="molecule type" value="Genomic_DNA"/>
</dbReference>
<evidence type="ECO:0000256" key="4">
    <source>
        <dbReference type="ARBA" id="ARBA00022723"/>
    </source>
</evidence>
<dbReference type="GO" id="GO:0030488">
    <property type="term" value="P:tRNA methylation"/>
    <property type="evidence" value="ECO:0007669"/>
    <property type="project" value="TreeGrafter"/>
</dbReference>
<dbReference type="CDD" id="cd14858">
    <property type="entry name" value="TrmE_N"/>
    <property type="match status" value="1"/>
</dbReference>
<keyword evidence="6 10" id="KW-0378">Hydrolase</keyword>
<dbReference type="Pfam" id="PF12631">
    <property type="entry name" value="MnmE_helical"/>
    <property type="match status" value="1"/>
</dbReference>
<accession>B3R0I7</accession>
<organism evidence="14">
    <name type="scientific">Phytoplasma mali (strain AT)</name>
    <dbReference type="NCBI Taxonomy" id="482235"/>
    <lineage>
        <taxon>Bacteria</taxon>
        <taxon>Bacillati</taxon>
        <taxon>Mycoplasmatota</taxon>
        <taxon>Mollicutes</taxon>
        <taxon>Acholeplasmatales</taxon>
        <taxon>Acholeplasmataceae</taxon>
        <taxon>Candidatus Phytoplasma</taxon>
        <taxon>16SrX (Apple proliferation group)</taxon>
    </lineage>
</organism>
<evidence type="ECO:0000256" key="9">
    <source>
        <dbReference type="ARBA" id="ARBA00023134"/>
    </source>
</evidence>
<dbReference type="InterPro" id="IPR031168">
    <property type="entry name" value="G_TrmE"/>
</dbReference>
<name>B3R0I7_PHYMT</name>
<dbReference type="InterPro" id="IPR005225">
    <property type="entry name" value="Small_GTP-bd"/>
</dbReference>
<dbReference type="GO" id="GO:0046872">
    <property type="term" value="F:metal ion binding"/>
    <property type="evidence" value="ECO:0007669"/>
    <property type="project" value="UniProtKB-KW"/>
</dbReference>
<dbReference type="PROSITE" id="PS51709">
    <property type="entry name" value="G_TRME"/>
    <property type="match status" value="1"/>
</dbReference>
<dbReference type="eggNOG" id="COG0486">
    <property type="taxonomic scope" value="Bacteria"/>
</dbReference>
<evidence type="ECO:0000256" key="3">
    <source>
        <dbReference type="ARBA" id="ARBA00022694"/>
    </source>
</evidence>
<evidence type="ECO:0000256" key="1">
    <source>
        <dbReference type="ARBA" id="ARBA00011043"/>
    </source>
</evidence>
<dbReference type="Gene3D" id="1.20.120.430">
    <property type="entry name" value="tRNA modification GTPase MnmE domain 2"/>
    <property type="match status" value="1"/>
</dbReference>
<dbReference type="GO" id="GO:0005525">
    <property type="term" value="F:GTP binding"/>
    <property type="evidence" value="ECO:0007669"/>
    <property type="project" value="UniProtKB-UniRule"/>
</dbReference>
<evidence type="ECO:0000256" key="2">
    <source>
        <dbReference type="ARBA" id="ARBA00022490"/>
    </source>
</evidence>
<dbReference type="FunFam" id="3.30.1360.120:FF:000003">
    <property type="entry name" value="tRNA modification GTPase MnmE"/>
    <property type="match status" value="1"/>
</dbReference>
<dbReference type="InterPro" id="IPR027266">
    <property type="entry name" value="TrmE/GcvT-like"/>
</dbReference>
<feature type="binding site" evidence="10">
    <location>
        <begin position="273"/>
        <end position="276"/>
    </location>
    <ligand>
        <name>GTP</name>
        <dbReference type="ChEBI" id="CHEBI:37565"/>
    </ligand>
</feature>
<dbReference type="GO" id="GO:0005829">
    <property type="term" value="C:cytosol"/>
    <property type="evidence" value="ECO:0007669"/>
    <property type="project" value="TreeGrafter"/>
</dbReference>
<feature type="binding site" evidence="10">
    <location>
        <position position="229"/>
    </location>
    <ligand>
        <name>K(+)</name>
        <dbReference type="ChEBI" id="CHEBI:29103"/>
    </ligand>
</feature>
<proteinExistence type="inferred from homology"/>
<gene>
    <name evidence="13" type="primary">thdF</name>
    <name evidence="10" type="synonym">mnmE</name>
    <name evidence="10" type="synonym">trmE</name>
    <name evidence="13" type="ordered locus">ATP_00164</name>
</gene>
<sequence length="452" mass="51636">MIFDTIAAIITPFGTGGVSIIRISGTKTIEEIRKIFKGKNLNKMNSHTITHGFILNKDNIILDEVLISLFKNPKSFTGEDVIEIHTHGGILITQMVLERILELNIRMSLPGEFSQRAYLNRKIDLIQAESIMDLIYAKNENAIKIANLGLQKKTSQLVIQLREKILNLISQIEVNIDYPEYEDTTVMSKENILPQTKLLIKEIKNVLKYSYKTRYLKEGVETLIIGRPNVGKSSLLNFFLEEERSIVSDIPGTTRDFVDVYFNLQGITLHLIDTAGVREAEDKIEKIGVLKTKQLLKKAELVLLVLDQNNCLQSEDKELLNLTKDYPRILIGNKSDLKTKIEKQQLTEEIIFISTIEKKGLELLKNNILKILKLDVIKEKDFNYFSNTRHIQQIKKALCFLEDASNSLQNNIPVDICVDDFKKSYEFLGLILGECQTDDLIKNLFSKFCLGK</sequence>
<dbReference type="HAMAP" id="MF_00379">
    <property type="entry name" value="GTPase_MnmE"/>
    <property type="match status" value="1"/>
</dbReference>
<evidence type="ECO:0000256" key="11">
    <source>
        <dbReference type="RuleBase" id="RU003313"/>
    </source>
</evidence>
<dbReference type="PANTHER" id="PTHR42714:SF2">
    <property type="entry name" value="TRNA MODIFICATION GTPASE GTPBP3, MITOCHONDRIAL"/>
    <property type="match status" value="1"/>
</dbReference>
<dbReference type="GO" id="GO:0003924">
    <property type="term" value="F:GTPase activity"/>
    <property type="evidence" value="ECO:0007669"/>
    <property type="project" value="UniProtKB-UniRule"/>
</dbReference>
<keyword evidence="7 10" id="KW-0460">Magnesium</keyword>
<feature type="binding site" evidence="10">
    <location>
        <position position="22"/>
    </location>
    <ligand>
        <name>(6S)-5-formyl-5,6,7,8-tetrahydrofolate</name>
        <dbReference type="ChEBI" id="CHEBI:57457"/>
    </ligand>
</feature>
<feature type="binding site" evidence="10">
    <location>
        <position position="233"/>
    </location>
    <ligand>
        <name>Mg(2+)</name>
        <dbReference type="ChEBI" id="CHEBI:18420"/>
    </ligand>
</feature>
<dbReference type="GO" id="GO:0042802">
    <property type="term" value="F:identical protein binding"/>
    <property type="evidence" value="ECO:0007669"/>
    <property type="project" value="UniProtKB-ARBA"/>
</dbReference>
<evidence type="ECO:0000256" key="10">
    <source>
        <dbReference type="HAMAP-Rule" id="MF_00379"/>
    </source>
</evidence>
<evidence type="ECO:0000259" key="12">
    <source>
        <dbReference type="PROSITE" id="PS51709"/>
    </source>
</evidence>
<comment type="subcellular location">
    <subcellularLocation>
        <location evidence="10">Cytoplasm</location>
    </subcellularLocation>
</comment>
<dbReference type="PANTHER" id="PTHR42714">
    <property type="entry name" value="TRNA MODIFICATION GTPASE GTPBP3"/>
    <property type="match status" value="1"/>
</dbReference>
<dbReference type="InterPro" id="IPR027417">
    <property type="entry name" value="P-loop_NTPase"/>
</dbReference>
<protein>
    <recommendedName>
        <fullName evidence="10">tRNA modification GTPase MnmE</fullName>
        <ecNumber evidence="10">3.6.-.-</ecNumber>
    </recommendedName>
</protein>
<comment type="caution">
    <text evidence="10">Lacks conserved residue(s) required for the propagation of feature annotation.</text>
</comment>
<evidence type="ECO:0000256" key="8">
    <source>
        <dbReference type="ARBA" id="ARBA00022958"/>
    </source>
</evidence>
<keyword evidence="8 10" id="KW-0630">Potassium</keyword>
<comment type="function">
    <text evidence="10">Exhibits a very high intrinsic GTPase hydrolysis rate. Involved in the addition of a carboxymethylaminomethyl (cmnm) group at the wobble position (U34) of certain tRNAs, forming tRNA-cmnm(5)s(2)U34.</text>
</comment>
<dbReference type="AlphaFoldDB" id="B3R0I7"/>
<feature type="binding site" evidence="10">
    <location>
        <position position="83"/>
    </location>
    <ligand>
        <name>(6S)-5-formyl-5,6,7,8-tetrahydrofolate</name>
        <dbReference type="ChEBI" id="CHEBI:57457"/>
    </ligand>
</feature>
<dbReference type="InterPro" id="IPR025867">
    <property type="entry name" value="MnmE_helical"/>
</dbReference>
<dbReference type="CDD" id="cd04164">
    <property type="entry name" value="trmE"/>
    <property type="match status" value="1"/>
</dbReference>
<feature type="binding site" evidence="10">
    <location>
        <position position="122"/>
    </location>
    <ligand>
        <name>(6S)-5-formyl-5,6,7,8-tetrahydrofolate</name>
        <dbReference type="ChEBI" id="CHEBI:57457"/>
    </ligand>
</feature>
<keyword evidence="5 10" id="KW-0547">Nucleotide-binding</keyword>
<keyword evidence="2 10" id="KW-0963">Cytoplasm</keyword>
<feature type="binding site" evidence="10">
    <location>
        <position position="250"/>
    </location>
    <ligand>
        <name>K(+)</name>
        <dbReference type="ChEBI" id="CHEBI:29103"/>
    </ligand>
</feature>
<dbReference type="Gene3D" id="3.30.1360.120">
    <property type="entry name" value="Probable tRNA modification gtpase trme, domain 1"/>
    <property type="match status" value="1"/>
</dbReference>
<feature type="binding site" evidence="10">
    <location>
        <position position="253"/>
    </location>
    <ligand>
        <name>K(+)</name>
        <dbReference type="ChEBI" id="CHEBI:29103"/>
    </ligand>
</feature>
<dbReference type="EC" id="3.6.-.-" evidence="10"/>
<feature type="binding site" evidence="10">
    <location>
        <begin position="248"/>
        <end position="254"/>
    </location>
    <ligand>
        <name>GTP</name>
        <dbReference type="ChEBI" id="CHEBI:37565"/>
    </ligand>
</feature>
<dbReference type="InterPro" id="IPR027368">
    <property type="entry name" value="MnmE_dom2"/>
</dbReference>
<feature type="domain" description="TrmE-type G" evidence="12">
    <location>
        <begin position="219"/>
        <end position="373"/>
    </location>
</feature>
<evidence type="ECO:0000313" key="13">
    <source>
        <dbReference type="EMBL" id="CAP18351.1"/>
    </source>
</evidence>
<evidence type="ECO:0000256" key="5">
    <source>
        <dbReference type="ARBA" id="ARBA00022741"/>
    </source>
</evidence>
<dbReference type="STRING" id="37692.ATP_00164"/>